<evidence type="ECO:0000313" key="2">
    <source>
        <dbReference type="Proteomes" id="UP001328733"/>
    </source>
</evidence>
<name>A0AAW9QS71_9CHRO</name>
<protein>
    <submittedName>
        <fullName evidence="1">Uncharacterized protein</fullName>
    </submittedName>
</protein>
<organism evidence="1 2">
    <name type="scientific">Pannus brasiliensis CCIBt3594</name>
    <dbReference type="NCBI Taxonomy" id="1427578"/>
    <lineage>
        <taxon>Bacteria</taxon>
        <taxon>Bacillati</taxon>
        <taxon>Cyanobacteriota</taxon>
        <taxon>Cyanophyceae</taxon>
        <taxon>Oscillatoriophycideae</taxon>
        <taxon>Chroococcales</taxon>
        <taxon>Microcystaceae</taxon>
        <taxon>Pannus</taxon>
    </lineage>
</organism>
<proteinExistence type="predicted"/>
<gene>
    <name evidence="1" type="ORF">V0288_11175</name>
</gene>
<sequence>MSFSLPKIDFSVFETAAKAFRDFTGLYTSSVNTAADWKLILTHTGSFTAEIYLGEYDEMVSRAIDRKSELYTCGFAITSAKLIFQDGEDTPIDITGAI</sequence>
<accession>A0AAW9QS71</accession>
<dbReference type="AlphaFoldDB" id="A0AAW9QS71"/>
<dbReference type="RefSeq" id="WP_332865161.1">
    <property type="nucleotide sequence ID" value="NZ_JBAFSM010000018.1"/>
</dbReference>
<reference evidence="1 2" key="1">
    <citation type="submission" date="2024-01" db="EMBL/GenBank/DDBJ databases">
        <title>Genomic insights into the taxonomy and metabolism of the cyanobacterium Pannus brasiliensis CCIBt3594.</title>
        <authorList>
            <person name="Machado M."/>
            <person name="Botero N.B."/>
            <person name="Andreote A.P.D."/>
            <person name="Feitosa A.M.T."/>
            <person name="Popin R."/>
            <person name="Sivonen K."/>
            <person name="Fiore M.F."/>
        </authorList>
    </citation>
    <scope>NUCLEOTIDE SEQUENCE [LARGE SCALE GENOMIC DNA]</scope>
    <source>
        <strain evidence="1 2">CCIBt3594</strain>
    </source>
</reference>
<evidence type="ECO:0000313" key="1">
    <source>
        <dbReference type="EMBL" id="MEG3437681.1"/>
    </source>
</evidence>
<keyword evidence="2" id="KW-1185">Reference proteome</keyword>
<dbReference type="EMBL" id="JBAFSM010000018">
    <property type="protein sequence ID" value="MEG3437681.1"/>
    <property type="molecule type" value="Genomic_DNA"/>
</dbReference>
<comment type="caution">
    <text evidence="1">The sequence shown here is derived from an EMBL/GenBank/DDBJ whole genome shotgun (WGS) entry which is preliminary data.</text>
</comment>
<dbReference type="Proteomes" id="UP001328733">
    <property type="component" value="Unassembled WGS sequence"/>
</dbReference>